<protein>
    <submittedName>
        <fullName evidence="1">Uncharacterized protein</fullName>
    </submittedName>
</protein>
<name>A0A699XIQ6_TANCI</name>
<gene>
    <name evidence="1" type="ORF">Tci_931784</name>
</gene>
<organism evidence="1">
    <name type="scientific">Tanacetum cinerariifolium</name>
    <name type="common">Dalmatian daisy</name>
    <name type="synonym">Chrysanthemum cinerariifolium</name>
    <dbReference type="NCBI Taxonomy" id="118510"/>
    <lineage>
        <taxon>Eukaryota</taxon>
        <taxon>Viridiplantae</taxon>
        <taxon>Streptophyta</taxon>
        <taxon>Embryophyta</taxon>
        <taxon>Tracheophyta</taxon>
        <taxon>Spermatophyta</taxon>
        <taxon>Magnoliopsida</taxon>
        <taxon>eudicotyledons</taxon>
        <taxon>Gunneridae</taxon>
        <taxon>Pentapetalae</taxon>
        <taxon>asterids</taxon>
        <taxon>campanulids</taxon>
        <taxon>Asterales</taxon>
        <taxon>Asteraceae</taxon>
        <taxon>Asteroideae</taxon>
        <taxon>Anthemideae</taxon>
        <taxon>Anthemidinae</taxon>
        <taxon>Tanacetum</taxon>
    </lineage>
</organism>
<feature type="non-terminal residue" evidence="1">
    <location>
        <position position="18"/>
    </location>
</feature>
<evidence type="ECO:0000313" key="1">
    <source>
        <dbReference type="EMBL" id="GFD59815.1"/>
    </source>
</evidence>
<dbReference type="EMBL" id="BKCJ011869631">
    <property type="protein sequence ID" value="GFD59815.1"/>
    <property type="molecule type" value="Genomic_DNA"/>
</dbReference>
<dbReference type="AlphaFoldDB" id="A0A699XIQ6"/>
<accession>A0A699XIQ6</accession>
<reference evidence="1" key="1">
    <citation type="journal article" date="2019" name="Sci. Rep.">
        <title>Draft genome of Tanacetum cinerariifolium, the natural source of mosquito coil.</title>
        <authorList>
            <person name="Yamashiro T."/>
            <person name="Shiraishi A."/>
            <person name="Satake H."/>
            <person name="Nakayama K."/>
        </authorList>
    </citation>
    <scope>NUCLEOTIDE SEQUENCE</scope>
</reference>
<comment type="caution">
    <text evidence="1">The sequence shown here is derived from an EMBL/GenBank/DDBJ whole genome shotgun (WGS) entry which is preliminary data.</text>
</comment>
<proteinExistence type="predicted"/>
<sequence length="18" mass="1774">MVALLAESGVVTLIAPCS</sequence>